<evidence type="ECO:0000313" key="7">
    <source>
        <dbReference type="EMBL" id="AIF98354.1"/>
    </source>
</evidence>
<feature type="transmembrane region" description="Helical" evidence="5">
    <location>
        <begin position="179"/>
        <end position="201"/>
    </location>
</feature>
<dbReference type="Proteomes" id="UP000056090">
    <property type="component" value="Chromosome"/>
</dbReference>
<evidence type="ECO:0000256" key="5">
    <source>
        <dbReference type="SAM" id="Phobius"/>
    </source>
</evidence>
<comment type="subcellular location">
    <subcellularLocation>
        <location evidence="1">Membrane</location>
        <topology evidence="1">Multi-pass membrane protein</topology>
    </subcellularLocation>
</comment>
<feature type="transmembrane region" description="Helical" evidence="5">
    <location>
        <begin position="87"/>
        <end position="110"/>
    </location>
</feature>
<sequence length="233" mass="26018">MHSVTNPLQACNDIFFKPGGVFTAVGEKNNWSWVAFIVVIVMALLPQYLFVNFVDIAWYQDLIISTEGDLSPAEIDQRRAFMTRSAFMLQHVVFTGIGFIVIQAIMALYLHLCTRNDDSHVFGFTDWYGFMWWTAMPAVINSLVAVALLLFWADHQVSPAILAPFSLAFVLGIEMSSQWYGVASGLSLITLWSIYLMAVGIARWTSFSTKKSVIIAAAPSVFFTSLFALFALT</sequence>
<dbReference type="InterPro" id="IPR006977">
    <property type="entry name" value="Yip1_dom"/>
</dbReference>
<reference evidence="7 8" key="1">
    <citation type="submission" date="2014-06" db="EMBL/GenBank/DDBJ databases">
        <title>Genomes of Alteromonas australica, a world apart.</title>
        <authorList>
            <person name="Gonzaga A."/>
            <person name="Lopez-Perez M."/>
            <person name="Rodriguez-Valera F."/>
        </authorList>
    </citation>
    <scope>NUCLEOTIDE SEQUENCE [LARGE SCALE GENOMIC DNA]</scope>
    <source>
        <strain evidence="7 8">H 17</strain>
    </source>
</reference>
<keyword evidence="2 5" id="KW-0812">Transmembrane</keyword>
<dbReference type="eggNOG" id="ENOG5030ECJ">
    <property type="taxonomic scope" value="Bacteria"/>
</dbReference>
<feature type="domain" description="Yip1" evidence="6">
    <location>
        <begin position="13"/>
        <end position="229"/>
    </location>
</feature>
<evidence type="ECO:0000313" key="8">
    <source>
        <dbReference type="Proteomes" id="UP000056090"/>
    </source>
</evidence>
<dbReference type="GO" id="GO:0016020">
    <property type="term" value="C:membrane"/>
    <property type="evidence" value="ECO:0007669"/>
    <property type="project" value="UniProtKB-SubCell"/>
</dbReference>
<dbReference type="GeneID" id="78254547"/>
<feature type="transmembrane region" description="Helical" evidence="5">
    <location>
        <begin position="157"/>
        <end position="173"/>
    </location>
</feature>
<evidence type="ECO:0000256" key="2">
    <source>
        <dbReference type="ARBA" id="ARBA00022692"/>
    </source>
</evidence>
<dbReference type="AlphaFoldDB" id="A0A075NUQ9"/>
<gene>
    <name evidence="7" type="ORF">EP13_06405</name>
</gene>
<dbReference type="Pfam" id="PF04893">
    <property type="entry name" value="Yip1"/>
    <property type="match status" value="1"/>
</dbReference>
<dbReference type="RefSeq" id="WP_044056539.1">
    <property type="nucleotide sequence ID" value="NZ_CBCSKJ010000001.1"/>
</dbReference>
<dbReference type="EMBL" id="CP008849">
    <property type="protein sequence ID" value="AIF98354.1"/>
    <property type="molecule type" value="Genomic_DNA"/>
</dbReference>
<dbReference type="KEGG" id="aal:EP13_06405"/>
<feature type="transmembrane region" description="Helical" evidence="5">
    <location>
        <begin position="213"/>
        <end position="232"/>
    </location>
</feature>
<evidence type="ECO:0000256" key="1">
    <source>
        <dbReference type="ARBA" id="ARBA00004141"/>
    </source>
</evidence>
<evidence type="ECO:0000256" key="3">
    <source>
        <dbReference type="ARBA" id="ARBA00022989"/>
    </source>
</evidence>
<protein>
    <recommendedName>
        <fullName evidence="6">Yip1 domain-containing protein</fullName>
    </recommendedName>
</protein>
<evidence type="ECO:0000259" key="6">
    <source>
        <dbReference type="Pfam" id="PF04893"/>
    </source>
</evidence>
<keyword evidence="8" id="KW-1185">Reference proteome</keyword>
<feature type="transmembrane region" description="Helical" evidence="5">
    <location>
        <begin position="130"/>
        <end position="150"/>
    </location>
</feature>
<proteinExistence type="predicted"/>
<organism evidence="7 8">
    <name type="scientific">Alteromonas australica</name>
    <dbReference type="NCBI Taxonomy" id="589873"/>
    <lineage>
        <taxon>Bacteria</taxon>
        <taxon>Pseudomonadati</taxon>
        <taxon>Pseudomonadota</taxon>
        <taxon>Gammaproteobacteria</taxon>
        <taxon>Alteromonadales</taxon>
        <taxon>Alteromonadaceae</taxon>
        <taxon>Alteromonas/Salinimonas group</taxon>
        <taxon>Alteromonas</taxon>
    </lineage>
</organism>
<keyword evidence="3 5" id="KW-1133">Transmembrane helix</keyword>
<name>A0A075NUQ9_9ALTE</name>
<keyword evidence="4 5" id="KW-0472">Membrane</keyword>
<accession>A0A075NUQ9</accession>
<feature type="transmembrane region" description="Helical" evidence="5">
    <location>
        <begin position="31"/>
        <end position="51"/>
    </location>
</feature>
<evidence type="ECO:0000256" key="4">
    <source>
        <dbReference type="ARBA" id="ARBA00023136"/>
    </source>
</evidence>